<accession>A0AAW1TCB8</accession>
<evidence type="ECO:0000313" key="2">
    <source>
        <dbReference type="Proteomes" id="UP001485043"/>
    </source>
</evidence>
<sequence length="125" mass="13920">MKTIAWHPGPRTTHTYAIASACGSVHLMDAKQHRRNRIWTHAELGGRQSRDAQGHLELTWSLDGLVIADEAQATWTNINSIKDSLHAASFLYYCVSRAANLWLRHVGGVNKRLGVLARTSKGLHI</sequence>
<comment type="caution">
    <text evidence="1">The sequence shown here is derived from an EMBL/GenBank/DDBJ whole genome shotgun (WGS) entry which is preliminary data.</text>
</comment>
<name>A0AAW1TCB8_9CHLO</name>
<dbReference type="PROSITE" id="PS51257">
    <property type="entry name" value="PROKAR_LIPOPROTEIN"/>
    <property type="match status" value="1"/>
</dbReference>
<dbReference type="Proteomes" id="UP001485043">
    <property type="component" value="Unassembled WGS sequence"/>
</dbReference>
<keyword evidence="2" id="KW-1185">Reference proteome</keyword>
<gene>
    <name evidence="1" type="ORF">WJX84_006781</name>
</gene>
<proteinExistence type="predicted"/>
<reference evidence="1 2" key="1">
    <citation type="journal article" date="2024" name="Nat. Commun.">
        <title>Phylogenomics reveals the evolutionary origins of lichenization in chlorophyte algae.</title>
        <authorList>
            <person name="Puginier C."/>
            <person name="Libourel C."/>
            <person name="Otte J."/>
            <person name="Skaloud P."/>
            <person name="Haon M."/>
            <person name="Grisel S."/>
            <person name="Petersen M."/>
            <person name="Berrin J.G."/>
            <person name="Delaux P.M."/>
            <person name="Dal Grande F."/>
            <person name="Keller J."/>
        </authorList>
    </citation>
    <scope>NUCLEOTIDE SEQUENCE [LARGE SCALE GENOMIC DNA]</scope>
    <source>
        <strain evidence="1 2">SAG 2523</strain>
    </source>
</reference>
<organism evidence="1 2">
    <name type="scientific">Apatococcus fuscideae</name>
    <dbReference type="NCBI Taxonomy" id="2026836"/>
    <lineage>
        <taxon>Eukaryota</taxon>
        <taxon>Viridiplantae</taxon>
        <taxon>Chlorophyta</taxon>
        <taxon>core chlorophytes</taxon>
        <taxon>Trebouxiophyceae</taxon>
        <taxon>Chlorellales</taxon>
        <taxon>Chlorellaceae</taxon>
        <taxon>Apatococcus</taxon>
    </lineage>
</organism>
<dbReference type="EMBL" id="JALJOV010000154">
    <property type="protein sequence ID" value="KAK9866529.1"/>
    <property type="molecule type" value="Genomic_DNA"/>
</dbReference>
<dbReference type="AlphaFoldDB" id="A0AAW1TCB8"/>
<evidence type="ECO:0000313" key="1">
    <source>
        <dbReference type="EMBL" id="KAK9866529.1"/>
    </source>
</evidence>
<protein>
    <submittedName>
        <fullName evidence="1">Uncharacterized protein</fullName>
    </submittedName>
</protein>